<evidence type="ECO:0000313" key="2">
    <source>
        <dbReference type="Proteomes" id="UP000692954"/>
    </source>
</evidence>
<organism evidence="1 2">
    <name type="scientific">Paramecium sonneborni</name>
    <dbReference type="NCBI Taxonomy" id="65129"/>
    <lineage>
        <taxon>Eukaryota</taxon>
        <taxon>Sar</taxon>
        <taxon>Alveolata</taxon>
        <taxon>Ciliophora</taxon>
        <taxon>Intramacronucleata</taxon>
        <taxon>Oligohymenophorea</taxon>
        <taxon>Peniculida</taxon>
        <taxon>Parameciidae</taxon>
        <taxon>Paramecium</taxon>
    </lineage>
</organism>
<evidence type="ECO:0000313" key="1">
    <source>
        <dbReference type="EMBL" id="CAD8048584.1"/>
    </source>
</evidence>
<sequence length="49" mass="5938">MLISTQNIPHFYSKNQYKPNYNGISQKQCKIFLLFRILMKNYQFPPNIN</sequence>
<gene>
    <name evidence="1" type="ORF">PSON_ATCC_30995.1.T0030320</name>
</gene>
<protein>
    <submittedName>
        <fullName evidence="1">Uncharacterized protein</fullName>
    </submittedName>
</protein>
<comment type="caution">
    <text evidence="1">The sequence shown here is derived from an EMBL/GenBank/DDBJ whole genome shotgun (WGS) entry which is preliminary data.</text>
</comment>
<reference evidence="1" key="1">
    <citation type="submission" date="2021-01" db="EMBL/GenBank/DDBJ databases">
        <authorList>
            <consortium name="Genoscope - CEA"/>
            <person name="William W."/>
        </authorList>
    </citation>
    <scope>NUCLEOTIDE SEQUENCE</scope>
</reference>
<dbReference type="AlphaFoldDB" id="A0A8S1K0B7"/>
<dbReference type="EMBL" id="CAJJDN010000003">
    <property type="protein sequence ID" value="CAD8048584.1"/>
    <property type="molecule type" value="Genomic_DNA"/>
</dbReference>
<name>A0A8S1K0B7_9CILI</name>
<keyword evidence="2" id="KW-1185">Reference proteome</keyword>
<proteinExistence type="predicted"/>
<dbReference type="Proteomes" id="UP000692954">
    <property type="component" value="Unassembled WGS sequence"/>
</dbReference>
<accession>A0A8S1K0B7</accession>